<dbReference type="Pfam" id="PF00400">
    <property type="entry name" value="WD40"/>
    <property type="match status" value="13"/>
</dbReference>
<evidence type="ECO:0000259" key="4">
    <source>
        <dbReference type="PROSITE" id="PS50837"/>
    </source>
</evidence>
<dbReference type="InterPro" id="IPR007111">
    <property type="entry name" value="NACHT_NTPase"/>
</dbReference>
<evidence type="ECO:0000256" key="1">
    <source>
        <dbReference type="ARBA" id="ARBA00022574"/>
    </source>
</evidence>
<gene>
    <name evidence="5" type="ORF">FB45DRAFT_909953</name>
</gene>
<feature type="repeat" description="WD" evidence="3">
    <location>
        <begin position="1246"/>
        <end position="1287"/>
    </location>
</feature>
<dbReference type="PROSITE" id="PS50837">
    <property type="entry name" value="NACHT"/>
    <property type="match status" value="1"/>
</dbReference>
<dbReference type="InterPro" id="IPR019775">
    <property type="entry name" value="WD40_repeat_CS"/>
</dbReference>
<evidence type="ECO:0000256" key="3">
    <source>
        <dbReference type="PROSITE-ProRule" id="PRU00221"/>
    </source>
</evidence>
<dbReference type="InterPro" id="IPR015943">
    <property type="entry name" value="WD40/YVTN_repeat-like_dom_sf"/>
</dbReference>
<reference evidence="5" key="1">
    <citation type="submission" date="2023-03" db="EMBL/GenBank/DDBJ databases">
        <title>Massive genome expansion in bonnet fungi (Mycena s.s.) driven by repeated elements and novel gene families across ecological guilds.</title>
        <authorList>
            <consortium name="Lawrence Berkeley National Laboratory"/>
            <person name="Harder C.B."/>
            <person name="Miyauchi S."/>
            <person name="Viragh M."/>
            <person name="Kuo A."/>
            <person name="Thoen E."/>
            <person name="Andreopoulos B."/>
            <person name="Lu D."/>
            <person name="Skrede I."/>
            <person name="Drula E."/>
            <person name="Henrissat B."/>
            <person name="Morin E."/>
            <person name="Kohler A."/>
            <person name="Barry K."/>
            <person name="LaButti K."/>
            <person name="Morin E."/>
            <person name="Salamov A."/>
            <person name="Lipzen A."/>
            <person name="Mereny Z."/>
            <person name="Hegedus B."/>
            <person name="Baldrian P."/>
            <person name="Stursova M."/>
            <person name="Weitz H."/>
            <person name="Taylor A."/>
            <person name="Grigoriev I.V."/>
            <person name="Nagy L.G."/>
            <person name="Martin F."/>
            <person name="Kauserud H."/>
        </authorList>
    </citation>
    <scope>NUCLEOTIDE SEQUENCE</scope>
    <source>
        <strain evidence="5">9284</strain>
    </source>
</reference>
<feature type="repeat" description="WD" evidence="3">
    <location>
        <begin position="956"/>
        <end position="988"/>
    </location>
</feature>
<dbReference type="InterPro" id="IPR027417">
    <property type="entry name" value="P-loop_NTPase"/>
</dbReference>
<keyword evidence="6" id="KW-1185">Reference proteome</keyword>
<feature type="repeat" description="WD" evidence="3">
    <location>
        <begin position="819"/>
        <end position="860"/>
    </location>
</feature>
<accession>A0AAD7FRY4</accession>
<dbReference type="PANTHER" id="PTHR19848">
    <property type="entry name" value="WD40 REPEAT PROTEIN"/>
    <property type="match status" value="1"/>
</dbReference>
<dbReference type="PROSITE" id="PS00678">
    <property type="entry name" value="WD_REPEATS_1"/>
    <property type="match status" value="5"/>
</dbReference>
<evidence type="ECO:0000256" key="2">
    <source>
        <dbReference type="ARBA" id="ARBA00022737"/>
    </source>
</evidence>
<proteinExistence type="predicted"/>
<feature type="repeat" description="WD" evidence="3">
    <location>
        <begin position="776"/>
        <end position="817"/>
    </location>
</feature>
<feature type="domain" description="NACHT" evidence="4">
    <location>
        <begin position="233"/>
        <end position="381"/>
    </location>
</feature>
<dbReference type="CDD" id="cd00200">
    <property type="entry name" value="WD40"/>
    <property type="match status" value="2"/>
</dbReference>
<dbReference type="InterPro" id="IPR001680">
    <property type="entry name" value="WD40_rpt"/>
</dbReference>
<feature type="repeat" description="WD" evidence="3">
    <location>
        <begin position="862"/>
        <end position="897"/>
    </location>
</feature>
<feature type="repeat" description="WD" evidence="3">
    <location>
        <begin position="990"/>
        <end position="1021"/>
    </location>
</feature>
<dbReference type="Gene3D" id="2.130.10.10">
    <property type="entry name" value="YVTN repeat-like/Quinoprotein amine dehydrogenase"/>
    <property type="match status" value="6"/>
</dbReference>
<dbReference type="PROSITE" id="PS50082">
    <property type="entry name" value="WD_REPEATS_2"/>
    <property type="match status" value="12"/>
</dbReference>
<feature type="repeat" description="WD" evidence="3">
    <location>
        <begin position="1033"/>
        <end position="1068"/>
    </location>
</feature>
<dbReference type="InterPro" id="IPR036322">
    <property type="entry name" value="WD40_repeat_dom_sf"/>
</dbReference>
<name>A0AAD7FRY4_9AGAR</name>
<dbReference type="Gene3D" id="1.20.930.20">
    <property type="entry name" value="Adaptor protein Cbl, N-terminal domain"/>
    <property type="match status" value="1"/>
</dbReference>
<dbReference type="SUPFAM" id="SSF52540">
    <property type="entry name" value="P-loop containing nucleoside triphosphate hydrolases"/>
    <property type="match status" value="1"/>
</dbReference>
<organism evidence="5 6">
    <name type="scientific">Roridomyces roridus</name>
    <dbReference type="NCBI Taxonomy" id="1738132"/>
    <lineage>
        <taxon>Eukaryota</taxon>
        <taxon>Fungi</taxon>
        <taxon>Dikarya</taxon>
        <taxon>Basidiomycota</taxon>
        <taxon>Agaricomycotina</taxon>
        <taxon>Agaricomycetes</taxon>
        <taxon>Agaricomycetidae</taxon>
        <taxon>Agaricales</taxon>
        <taxon>Marasmiineae</taxon>
        <taxon>Mycenaceae</taxon>
        <taxon>Roridomyces</taxon>
    </lineage>
</organism>
<comment type="caution">
    <text evidence="5">The sequence shown here is derived from an EMBL/GenBank/DDBJ whole genome shotgun (WGS) entry which is preliminary data.</text>
</comment>
<protein>
    <submittedName>
        <fullName evidence="5">WD40-repeat-containing domain protein</fullName>
    </submittedName>
</protein>
<dbReference type="EMBL" id="JARKIF010000007">
    <property type="protein sequence ID" value="KAJ7634820.1"/>
    <property type="molecule type" value="Genomic_DNA"/>
</dbReference>
<dbReference type="PRINTS" id="PR00320">
    <property type="entry name" value="GPROTEINBRPT"/>
</dbReference>
<dbReference type="InterPro" id="IPR036537">
    <property type="entry name" value="Adaptor_Cbl_N_dom_sf"/>
</dbReference>
<keyword evidence="1 3" id="KW-0853">WD repeat</keyword>
<evidence type="ECO:0000313" key="5">
    <source>
        <dbReference type="EMBL" id="KAJ7634820.1"/>
    </source>
</evidence>
<dbReference type="Proteomes" id="UP001221142">
    <property type="component" value="Unassembled WGS sequence"/>
</dbReference>
<dbReference type="InterPro" id="IPR059179">
    <property type="entry name" value="MLKL-like_MCAfunc"/>
</dbReference>
<dbReference type="CDD" id="cd21037">
    <property type="entry name" value="MLKL_NTD"/>
    <property type="match status" value="1"/>
</dbReference>
<dbReference type="SUPFAM" id="SSF50978">
    <property type="entry name" value="WD40 repeat-like"/>
    <property type="match status" value="2"/>
</dbReference>
<feature type="repeat" description="WD" evidence="3">
    <location>
        <begin position="1117"/>
        <end position="1152"/>
    </location>
</feature>
<dbReference type="PROSITE" id="PS50294">
    <property type="entry name" value="WD_REPEATS_REGION"/>
    <property type="match status" value="12"/>
</dbReference>
<dbReference type="GO" id="GO:0007166">
    <property type="term" value="P:cell surface receptor signaling pathway"/>
    <property type="evidence" value="ECO:0007669"/>
    <property type="project" value="InterPro"/>
</dbReference>
<keyword evidence="2" id="KW-0677">Repeat</keyword>
<dbReference type="SMART" id="SM00320">
    <property type="entry name" value="WD40"/>
    <property type="match status" value="13"/>
</dbReference>
<sequence length="1467" mass="163121">MLTMDNIMPALRVAKAAVTGTPVPGLESAINAVLEVAEMVQTMKGNLEDLPGLAQKIRDLIKVDLQNCSTELKERLDKFRNNLGALTPRITALAAKSKLKQFWNSKKYEKEIADIKASIMSYMQEFIFSNEISVLKLLEKMSIKVDHIEESVQKLAPEVKQTNNSVQQMVPEVQDIHNTIRTQYVAQTLAKIRYVSARYNAPNTPDMCMDGTRTQILKDIITGLTVPSKPSERIVLLSGSAGTGKSTIAKSVASILAEEKHMLAASFFFSKNYAERREIDGLPLTLAYQLAHHSTEFKDVLLHFLNQDQHEILDADPKLQFRKLVVDLLAQIPASSNPWIICLDALDECGQDRGQVFLRWLSDNIAKIPTYVHFFLTGRPDVPSYLGHDDLCLIMHHICLDDVEPAVVEKDIRRYIAYSLDGSNWTPRNPWKPQAHEVDQVTELSAGLFIFAATAVRYVRTGSVVAGPLKSLKFLIEGAIPGDIHDLYFRIMNEGIVVPAKMDNLGKYVYDTSLCIVQAILGLLEPMDLTQLAAFLGFEETQVRNVLIPLSAVILLPESGKIRIIHLSFREFMTSQHDGSKLCCTRSDLLCCTEKQKQELTSKVFQTMLVELKFNICNLPTSHLKNTDMPEFEEKVDTCIPGYLRYCCYFWAEHLGTVSHNSENAEAGTKFLENKLLFWLEVLSLTERIPTALSILSKFMMWNKDTKMMKFAADAKHFITFFRPAISQSTPHLYVTALALAPMQSEIAITFRPMFSKLLSIQKGQMERWPATVGIIESYEAKVSCMAFSPDGKTLVTGSDNDTVRLWDAQSGAAITDPLCGHTNGVSSVAFSPDGKVVVSGSLDSTLRLWDAQTGALMGHPLQGHTKPVLSVAFSPDGKFFISSSRDKMIRRWDAQSRIQFGEPLQGHTHYVLTVAISPDSKLIASGSADRTIRIWSVHSGTVIGKALQGQNYFFSVAFSPDSKLIVAGSRDKTVQLWDVTSREMIGKPLCGHTASVQSVDFSPDGKLIVSGSYDFTVRLWYTQSRLPLGKALQDHTAIVNVVAFSPLGGKFASASCDHTVRLWDTSNIDPNILAPGEQSLVGHTQYIKAIAWSPDGKLITVCLWHAQTGAVVGMSHEGHTDAVTSVAWSSDGFFVASASIDNSVCLWKVQSIISGDTQTQTAYTCVGCSVAFSPDDKLLVTGSDDNIVRLWNRESGSLIHKLEGHTDWVTSVTFSPDLKLVASSSRDYTLRLWDVQTGLQAGEPLRGHTGWVKSVSFSPDGKLIASGSDDETVRVWDVQSRLPTRLLGGHRDGMESFLHLAANDHTAQVWFVESGILAAEPLHGHTRPVTCVHLSPDGQILATGSEDKTVRLWEPRSKTVIEEPSEKHCNSESFPVFAFPYKNNFIKPMDPVVFPSWSIQRDGWVLSGTDELLLWLPHNYRQGFWMPHTKFIIGVQQTKLSYQHFAHGTEWINCYVPLKQVSLYLQ</sequence>
<dbReference type="Gene3D" id="3.40.50.300">
    <property type="entry name" value="P-loop containing nucleotide triphosphate hydrolases"/>
    <property type="match status" value="1"/>
</dbReference>
<feature type="repeat" description="WD" evidence="3">
    <location>
        <begin position="1323"/>
        <end position="1364"/>
    </location>
</feature>
<dbReference type="Pfam" id="PF24883">
    <property type="entry name" value="NPHP3_N"/>
    <property type="match status" value="1"/>
</dbReference>
<feature type="repeat" description="WD" evidence="3">
    <location>
        <begin position="1203"/>
        <end position="1244"/>
    </location>
</feature>
<dbReference type="InterPro" id="IPR056884">
    <property type="entry name" value="NPHP3-like_N"/>
</dbReference>
<feature type="repeat" description="WD" evidence="3">
    <location>
        <begin position="1170"/>
        <end position="1202"/>
    </location>
</feature>
<dbReference type="PANTHER" id="PTHR19848:SF8">
    <property type="entry name" value="F-BOX AND WD REPEAT DOMAIN CONTAINING 7"/>
    <property type="match status" value="1"/>
</dbReference>
<evidence type="ECO:0000313" key="6">
    <source>
        <dbReference type="Proteomes" id="UP001221142"/>
    </source>
</evidence>
<dbReference type="InterPro" id="IPR020472">
    <property type="entry name" value="WD40_PAC1"/>
</dbReference>
<feature type="repeat" description="WD" evidence="3">
    <location>
        <begin position="905"/>
        <end position="946"/>
    </location>
</feature>